<sequence length="99" mass="10573">MNTVLVLLFIASALFINECYTEDMKTTPIPDGQCVKAMCERKLDHLGNVVTTKCPEGCLCVVTAASSIVPANGTCYDLATTTTKTPALQQDDREGGSVE</sequence>
<dbReference type="AlphaFoldDB" id="A0A224YBM1"/>
<reference evidence="2" key="1">
    <citation type="journal article" date="2017" name="Parasit. Vectors">
        <title>Sialotranscriptomics of Rhipicephalus zambeziensis reveals intricate expression profiles of secretory proteins and suggests tight temporal transcriptional regulation during blood-feeding.</title>
        <authorList>
            <person name="de Castro M.H."/>
            <person name="de Klerk D."/>
            <person name="Pienaar R."/>
            <person name="Rees D.J.G."/>
            <person name="Mans B.J."/>
        </authorList>
    </citation>
    <scope>NUCLEOTIDE SEQUENCE</scope>
    <source>
        <tissue evidence="2">Salivary glands</tissue>
    </source>
</reference>
<name>A0A224YBM1_9ACAR</name>
<accession>A0A224YBM1</accession>
<evidence type="ECO:0000313" key="2">
    <source>
        <dbReference type="EMBL" id="MAA11394.1"/>
    </source>
</evidence>
<keyword evidence="1" id="KW-0732">Signal</keyword>
<evidence type="ECO:0000256" key="1">
    <source>
        <dbReference type="SAM" id="SignalP"/>
    </source>
</evidence>
<protein>
    <submittedName>
        <fullName evidence="2">Acid tail secreted protein</fullName>
    </submittedName>
</protein>
<feature type="signal peptide" evidence="1">
    <location>
        <begin position="1"/>
        <end position="21"/>
    </location>
</feature>
<organism evidence="2">
    <name type="scientific">Rhipicephalus zambeziensis</name>
    <dbReference type="NCBI Taxonomy" id="60191"/>
    <lineage>
        <taxon>Eukaryota</taxon>
        <taxon>Metazoa</taxon>
        <taxon>Ecdysozoa</taxon>
        <taxon>Arthropoda</taxon>
        <taxon>Chelicerata</taxon>
        <taxon>Arachnida</taxon>
        <taxon>Acari</taxon>
        <taxon>Parasitiformes</taxon>
        <taxon>Ixodida</taxon>
        <taxon>Ixodoidea</taxon>
        <taxon>Ixodidae</taxon>
        <taxon>Rhipicephalinae</taxon>
        <taxon>Rhipicephalus</taxon>
        <taxon>Rhipicephalus</taxon>
    </lineage>
</organism>
<proteinExistence type="predicted"/>
<dbReference type="EMBL" id="GFPF01000248">
    <property type="protein sequence ID" value="MAA11394.1"/>
    <property type="molecule type" value="Transcribed_RNA"/>
</dbReference>
<feature type="chain" id="PRO_5012465952" evidence="1">
    <location>
        <begin position="22"/>
        <end position="99"/>
    </location>
</feature>